<dbReference type="PROSITE" id="PS50011">
    <property type="entry name" value="PROTEIN_KINASE_DOM"/>
    <property type="match status" value="1"/>
</dbReference>
<dbReference type="Proteomes" id="UP000004679">
    <property type="component" value="Unassembled WGS sequence"/>
</dbReference>
<dbReference type="InterPro" id="IPR001932">
    <property type="entry name" value="PPM-type_phosphatase-like_dom"/>
</dbReference>
<keyword evidence="3 7" id="KW-0418">Kinase</keyword>
<dbReference type="SUPFAM" id="SSF56112">
    <property type="entry name" value="Protein kinase-like (PK-like)"/>
    <property type="match status" value="1"/>
</dbReference>
<dbReference type="CDD" id="cd14014">
    <property type="entry name" value="STKc_PknB_like"/>
    <property type="match status" value="1"/>
</dbReference>
<keyword evidence="1" id="KW-0808">Transferase</keyword>
<dbReference type="InterPro" id="IPR000719">
    <property type="entry name" value="Prot_kinase_dom"/>
</dbReference>
<evidence type="ECO:0000313" key="7">
    <source>
        <dbReference type="EMBL" id="EEF79586.1"/>
    </source>
</evidence>
<name>C0N6S1_9GAMM</name>
<dbReference type="SMART" id="SM00331">
    <property type="entry name" value="PP2C_SIG"/>
    <property type="match status" value="1"/>
</dbReference>
<dbReference type="PANTHER" id="PTHR43289:SF6">
    <property type="entry name" value="SERINE_THREONINE-PROTEIN KINASE NEKL-3"/>
    <property type="match status" value="1"/>
</dbReference>
<dbReference type="AlphaFoldDB" id="C0N6S1"/>
<gene>
    <name evidence="7" type="ORF">MDMS009_2173</name>
</gene>
<evidence type="ECO:0000256" key="3">
    <source>
        <dbReference type="ARBA" id="ARBA00022777"/>
    </source>
</evidence>
<dbReference type="EMBL" id="GG657899">
    <property type="protein sequence ID" value="EEF79586.1"/>
    <property type="molecule type" value="Genomic_DNA"/>
</dbReference>
<dbReference type="HOGENOM" id="CLU_034273_0_0_6"/>
<dbReference type="GO" id="GO:0005524">
    <property type="term" value="F:ATP binding"/>
    <property type="evidence" value="ECO:0007669"/>
    <property type="project" value="UniProtKB-KW"/>
</dbReference>
<dbReference type="GO" id="GO:0004674">
    <property type="term" value="F:protein serine/threonine kinase activity"/>
    <property type="evidence" value="ECO:0007669"/>
    <property type="project" value="TreeGrafter"/>
</dbReference>
<keyword evidence="2" id="KW-0547">Nucleotide-binding</keyword>
<evidence type="ECO:0000259" key="6">
    <source>
        <dbReference type="PROSITE" id="PS51746"/>
    </source>
</evidence>
<feature type="domain" description="PPM-type phosphatase" evidence="6">
    <location>
        <begin position="21"/>
        <end position="252"/>
    </location>
</feature>
<evidence type="ECO:0000256" key="1">
    <source>
        <dbReference type="ARBA" id="ARBA00022679"/>
    </source>
</evidence>
<dbReference type="InterPro" id="IPR036457">
    <property type="entry name" value="PPM-type-like_dom_sf"/>
</dbReference>
<dbReference type="Gene3D" id="3.30.200.20">
    <property type="entry name" value="Phosphorylase Kinase, domain 1"/>
    <property type="match status" value="1"/>
</dbReference>
<dbReference type="Gene3D" id="3.60.40.10">
    <property type="entry name" value="PPM-type phosphatase domain"/>
    <property type="match status" value="1"/>
</dbReference>
<feature type="domain" description="Protein kinase" evidence="5">
    <location>
        <begin position="284"/>
        <end position="547"/>
    </location>
</feature>
<proteinExistence type="predicted"/>
<dbReference type="PANTHER" id="PTHR43289">
    <property type="entry name" value="MITOGEN-ACTIVATED PROTEIN KINASE KINASE KINASE 20-RELATED"/>
    <property type="match status" value="1"/>
</dbReference>
<dbReference type="CDD" id="cd00143">
    <property type="entry name" value="PP2Cc"/>
    <property type="match status" value="1"/>
</dbReference>
<sequence length="586" mass="66338">MHDSYQITKDDNVMSESLSLTIGQHSNAGRKPINQDRYGLFIPSEPELTTKGITVALADGISTSDVSQEASATSVNSFIADYYATPDSWSVQTSGHRVLQSINSWLYGQTRNSEFRYDMDQGYVCTFSGLVFKANKAYLFHIGDSRIFRLRNNRLTQLSIDHKKAGDQENSYLTRAMGLEQQFHCDSKTFDANLGDIFILATDGVYDFINENQIIAAINTHTDDLQKASESLIQRAFDAGSDDNLTIQIVRVETLPPLGMPNLQHASLLPAPPALTPKMEFDGFEILRELYVSSRSHVFLAKDMNTQENVVLKVLSTDLEDDQEAIERFLMEEWITRRLNSVHCLKAIESQRQRHFLYSVTEFIEGQTLTQWMQDNPHPSLDQVRRIVEQIAKGLQTMHRREMIHQDIRPDNIMIDSSGTVKIIDFGSTRVAGVAELGAETDLILGTAQFTAPEYFLGYQGTAQSDIFSLAVLTYHLLSHELPYGSSVSKAYSVAAQRKLSYRSLVREEHKIPFWVDDTIRKAASIQPHKRYQEVAEFVYDLGHPNKVFLNKAKPPLIDRDPVLFWKCVSTGLVLIVLYQTLADYL</sequence>
<evidence type="ECO:0000259" key="5">
    <source>
        <dbReference type="PROSITE" id="PS50011"/>
    </source>
</evidence>
<keyword evidence="4" id="KW-0067">ATP-binding</keyword>
<evidence type="ECO:0000256" key="2">
    <source>
        <dbReference type="ARBA" id="ARBA00022741"/>
    </source>
</evidence>
<dbReference type="SMART" id="SM00332">
    <property type="entry name" value="PP2Cc"/>
    <property type="match status" value="1"/>
</dbReference>
<reference evidence="7 8" key="1">
    <citation type="journal article" date="2011" name="J. Bacteriol.">
        <title>Draft genome sequence of the chemolithoheterotrophic, halophilic methylotroph Methylophaga thiooxydans DMS010.</title>
        <authorList>
            <person name="Boden R."/>
            <person name="Ferriera S."/>
            <person name="Johnson J."/>
            <person name="Kelly D.P."/>
            <person name="Murrell J.C."/>
            <person name="Schafer H."/>
        </authorList>
    </citation>
    <scope>NUCLEOTIDE SEQUENCE [LARGE SCALE GENOMIC DNA]</scope>
    <source>
        <strain evidence="7 8">DMS010</strain>
    </source>
</reference>
<dbReference type="InterPro" id="IPR011009">
    <property type="entry name" value="Kinase-like_dom_sf"/>
</dbReference>
<dbReference type="Pfam" id="PF00069">
    <property type="entry name" value="Pkinase"/>
    <property type="match status" value="1"/>
</dbReference>
<accession>C0N6S1</accession>
<dbReference type="Gene3D" id="1.10.510.10">
    <property type="entry name" value="Transferase(Phosphotransferase) domain 1"/>
    <property type="match status" value="1"/>
</dbReference>
<dbReference type="PROSITE" id="PS00109">
    <property type="entry name" value="PROTEIN_KINASE_TYR"/>
    <property type="match status" value="1"/>
</dbReference>
<protein>
    <submittedName>
        <fullName evidence="7">Protein kinase domain</fullName>
    </submittedName>
</protein>
<organism evidence="7 8">
    <name type="scientific">Methylophaga thiooxydans DMS010</name>
    <dbReference type="NCBI Taxonomy" id="637616"/>
    <lineage>
        <taxon>Bacteria</taxon>
        <taxon>Pseudomonadati</taxon>
        <taxon>Pseudomonadota</taxon>
        <taxon>Gammaproteobacteria</taxon>
        <taxon>Thiotrichales</taxon>
        <taxon>Piscirickettsiaceae</taxon>
        <taxon>Methylophaga</taxon>
    </lineage>
</organism>
<dbReference type="PROSITE" id="PS51746">
    <property type="entry name" value="PPM_2"/>
    <property type="match status" value="1"/>
</dbReference>
<evidence type="ECO:0000313" key="8">
    <source>
        <dbReference type="Proteomes" id="UP000004679"/>
    </source>
</evidence>
<dbReference type="InterPro" id="IPR008266">
    <property type="entry name" value="Tyr_kinase_AS"/>
</dbReference>
<dbReference type="SUPFAM" id="SSF81606">
    <property type="entry name" value="PP2C-like"/>
    <property type="match status" value="1"/>
</dbReference>
<evidence type="ECO:0000256" key="4">
    <source>
        <dbReference type="ARBA" id="ARBA00022840"/>
    </source>
</evidence>
<keyword evidence="8" id="KW-1185">Reference proteome</keyword>
<dbReference type="Pfam" id="PF13672">
    <property type="entry name" value="PP2C_2"/>
    <property type="match status" value="1"/>
</dbReference>